<organism evidence="1 2">
    <name type="scientific">Luteimonas viscosa</name>
    <dbReference type="NCBI Taxonomy" id="1132694"/>
    <lineage>
        <taxon>Bacteria</taxon>
        <taxon>Pseudomonadati</taxon>
        <taxon>Pseudomonadota</taxon>
        <taxon>Gammaproteobacteria</taxon>
        <taxon>Lysobacterales</taxon>
        <taxon>Lysobacteraceae</taxon>
        <taxon>Luteimonas</taxon>
    </lineage>
</organism>
<dbReference type="Proteomes" id="UP000324973">
    <property type="component" value="Unassembled WGS sequence"/>
</dbReference>
<evidence type="ECO:0000313" key="2">
    <source>
        <dbReference type="Proteomes" id="UP000324973"/>
    </source>
</evidence>
<name>A0A5D4XM54_9GAMM</name>
<reference evidence="1 2" key="1">
    <citation type="submission" date="2019-08" db="EMBL/GenBank/DDBJ databases">
        <title>Luteimonas viscosus sp. nov., isolated from soil of a sunflower field.</title>
        <authorList>
            <person name="Jianli Z."/>
            <person name="Ying Z."/>
        </authorList>
    </citation>
    <scope>NUCLEOTIDE SEQUENCE [LARGE SCALE GENOMIC DNA]</scope>
    <source>
        <strain evidence="1 2">XBU10</strain>
    </source>
</reference>
<gene>
    <name evidence="1" type="ORF">FZO89_05480</name>
</gene>
<comment type="caution">
    <text evidence="1">The sequence shown here is derived from an EMBL/GenBank/DDBJ whole genome shotgun (WGS) entry which is preliminary data.</text>
</comment>
<dbReference type="AlphaFoldDB" id="A0A5D4XM54"/>
<protein>
    <submittedName>
        <fullName evidence="1">DUF4124 domain-containing protein</fullName>
    </submittedName>
</protein>
<proteinExistence type="predicted"/>
<evidence type="ECO:0000313" key="1">
    <source>
        <dbReference type="EMBL" id="TYT25747.1"/>
    </source>
</evidence>
<dbReference type="RefSeq" id="WP_149102296.1">
    <property type="nucleotide sequence ID" value="NZ_VTFT01000001.1"/>
</dbReference>
<dbReference type="OrthoDB" id="5956287at2"/>
<sequence>MTEDGGHVYTDRECKEIGATERAPRPGAGRDGSRLIRRDCSRRLQDLVFELTAAIDSRDVNRLAGIYHWPGTSARNAYAIMGRLDAIVNRPLLHITPLQPSPPPRPAAAPPPAPLTWRTRPDVAGMQAPSVAAGRASTAADAALPESVHAAATRHQRARQVPTGLVLDQTVANRITPLQTVLSLRRHLGCWWVSL</sequence>
<keyword evidence="2" id="KW-1185">Reference proteome</keyword>
<dbReference type="EMBL" id="VTFT01000001">
    <property type="protein sequence ID" value="TYT25747.1"/>
    <property type="molecule type" value="Genomic_DNA"/>
</dbReference>
<accession>A0A5D4XM54</accession>